<organism evidence="2 3">
    <name type="scientific">Neoasaia chiangmaiensis</name>
    <dbReference type="NCBI Taxonomy" id="320497"/>
    <lineage>
        <taxon>Bacteria</taxon>
        <taxon>Pseudomonadati</taxon>
        <taxon>Pseudomonadota</taxon>
        <taxon>Alphaproteobacteria</taxon>
        <taxon>Acetobacterales</taxon>
        <taxon>Acetobacteraceae</taxon>
        <taxon>Neoasaia</taxon>
    </lineage>
</organism>
<dbReference type="PANTHER" id="PTHR33677">
    <property type="entry name" value="TRANSCRIPTIONAL REPRESSOR FRMR-RELATED"/>
    <property type="match status" value="1"/>
</dbReference>
<accession>A0A1U9KPP5</accession>
<dbReference type="GO" id="GO:0045892">
    <property type="term" value="P:negative regulation of DNA-templated transcription"/>
    <property type="evidence" value="ECO:0007669"/>
    <property type="project" value="UniProtKB-ARBA"/>
</dbReference>
<dbReference type="CDD" id="cd10148">
    <property type="entry name" value="CsoR-like_DUF156"/>
    <property type="match status" value="1"/>
</dbReference>
<dbReference type="Gene3D" id="1.20.58.1000">
    <property type="entry name" value="Metal-sensitive repressor, helix protomer"/>
    <property type="match status" value="1"/>
</dbReference>
<dbReference type="OrthoDB" id="9811244at2"/>
<dbReference type="Proteomes" id="UP000188604">
    <property type="component" value="Chromosome"/>
</dbReference>
<sequence length="109" mass="11885">MAQDEQDACCDMSAMPDDPRRVTQPNKRALVNRLRRIEGQVAGVRSMVESDRYCVDILTQISAAKSALDGVAIEVLSSHANGCVRRALSDEGGQAAIDELLGVIRKMIR</sequence>
<dbReference type="Pfam" id="PF02583">
    <property type="entry name" value="Trns_repr_metal"/>
    <property type="match status" value="1"/>
</dbReference>
<evidence type="ECO:0000256" key="1">
    <source>
        <dbReference type="ARBA" id="ARBA00005260"/>
    </source>
</evidence>
<dbReference type="GO" id="GO:0003677">
    <property type="term" value="F:DNA binding"/>
    <property type="evidence" value="ECO:0007669"/>
    <property type="project" value="InterPro"/>
</dbReference>
<name>A0A1U9KPP5_9PROT</name>
<dbReference type="RefSeq" id="WP_077806725.1">
    <property type="nucleotide sequence ID" value="NZ_BJXS01000002.1"/>
</dbReference>
<evidence type="ECO:0000313" key="2">
    <source>
        <dbReference type="EMBL" id="AQS87733.1"/>
    </source>
</evidence>
<dbReference type="AlphaFoldDB" id="A0A1U9KPP5"/>
<proteinExistence type="inferred from homology"/>
<dbReference type="KEGG" id="nch:A0U93_07075"/>
<reference evidence="2 3" key="1">
    <citation type="submission" date="2016-03" db="EMBL/GenBank/DDBJ databases">
        <title>Acetic acid bacteria sequencing.</title>
        <authorList>
            <person name="Brandt J."/>
            <person name="Jakob F."/>
            <person name="Vogel R.F."/>
        </authorList>
    </citation>
    <scope>NUCLEOTIDE SEQUENCE [LARGE SCALE GENOMIC DNA]</scope>
    <source>
        <strain evidence="2 3">NBRC 101099</strain>
    </source>
</reference>
<dbReference type="InterPro" id="IPR003735">
    <property type="entry name" value="Metal_Tscrpt_repr"/>
</dbReference>
<protein>
    <submittedName>
        <fullName evidence="2">Uncharacterized protein</fullName>
    </submittedName>
</protein>
<dbReference type="GO" id="GO:0046872">
    <property type="term" value="F:metal ion binding"/>
    <property type="evidence" value="ECO:0007669"/>
    <property type="project" value="InterPro"/>
</dbReference>
<dbReference type="EMBL" id="CP014691">
    <property type="protein sequence ID" value="AQS87733.1"/>
    <property type="molecule type" value="Genomic_DNA"/>
</dbReference>
<keyword evidence="3" id="KW-1185">Reference proteome</keyword>
<gene>
    <name evidence="2" type="ORF">A0U93_07075</name>
</gene>
<comment type="similarity">
    <text evidence="1">Belongs to the FrmR/RcnR family.</text>
</comment>
<dbReference type="InterPro" id="IPR038390">
    <property type="entry name" value="Metal_Tscrpt_repr_sf"/>
</dbReference>
<evidence type="ECO:0000313" key="3">
    <source>
        <dbReference type="Proteomes" id="UP000188604"/>
    </source>
</evidence>
<dbReference type="PANTHER" id="PTHR33677:SF3">
    <property type="entry name" value="COPPER-SENSING TRANSCRIPTIONAL REPRESSOR RICR"/>
    <property type="match status" value="1"/>
</dbReference>
<dbReference type="STRING" id="320497.A0U93_07075"/>